<dbReference type="RefSeq" id="WP_119882433.1">
    <property type="nucleotide sequence ID" value="NZ_CP032418.1"/>
</dbReference>
<dbReference type="CDD" id="cd01189">
    <property type="entry name" value="INT_ICEBs1_C_like"/>
    <property type="match status" value="1"/>
</dbReference>
<name>A0A385YSN2_9BACL</name>
<keyword evidence="4" id="KW-0233">DNA recombination</keyword>
<dbReference type="InterPro" id="IPR002104">
    <property type="entry name" value="Integrase_catalytic"/>
</dbReference>
<evidence type="ECO:0000256" key="2">
    <source>
        <dbReference type="ARBA" id="ARBA00022908"/>
    </source>
</evidence>
<reference evidence="7" key="1">
    <citation type="submission" date="2018-09" db="EMBL/GenBank/DDBJ databases">
        <authorList>
            <person name="Zhu H."/>
        </authorList>
    </citation>
    <scope>NUCLEOTIDE SEQUENCE [LARGE SCALE GENOMIC DNA]</scope>
    <source>
        <strain evidence="7">K2R23-3</strain>
    </source>
</reference>
<dbReference type="Gene3D" id="1.10.443.10">
    <property type="entry name" value="Intergrase catalytic core"/>
    <property type="match status" value="1"/>
</dbReference>
<dbReference type="OrthoDB" id="9803188at2"/>
<protein>
    <submittedName>
        <fullName evidence="6">Site-specific integrase</fullName>
    </submittedName>
</protein>
<evidence type="ECO:0000259" key="5">
    <source>
        <dbReference type="PROSITE" id="PS51898"/>
    </source>
</evidence>
<sequence>MASYKEVSPGKYKLYVELGYDAKGKRIRKTKTVEAGAREVKKLLSAFEQEVYNSQHLEVEKMSFLAFAEIWKTSFAKRNWASTTYEKNMFILNQISPYLESMYIQNIKTLHLVQYFKDESDRGGKSLVKKYEVLKSVFKKAVEWNVLKTNPMDGIEKPKPKVKKREFYNKKEIQNHLRILDQLNTYQKLIIKAALIGALRREEILGIATDVVDYANNQILIKRALVYTKEHGLELKKTKNGEERTVTFPEDFMQELKEFYIKKLNERMAMGNLWNGFKGPEGDDLFMIFSNEYGVPFRPDSVTQFWGRIVKKYGLKKISFHDLRHSSASLLLSEGVNMKVIQNRLGHKNIKTTMNIYAHATLEDDEKASNVFKNLL</sequence>
<dbReference type="GO" id="GO:0003677">
    <property type="term" value="F:DNA binding"/>
    <property type="evidence" value="ECO:0007669"/>
    <property type="project" value="UniProtKB-KW"/>
</dbReference>
<evidence type="ECO:0000313" key="6">
    <source>
        <dbReference type="EMBL" id="AYC28688.1"/>
    </source>
</evidence>
<dbReference type="InterPro" id="IPR010998">
    <property type="entry name" value="Integrase_recombinase_N"/>
</dbReference>
<evidence type="ECO:0000256" key="1">
    <source>
        <dbReference type="ARBA" id="ARBA00008857"/>
    </source>
</evidence>
<dbReference type="InterPro" id="IPR050090">
    <property type="entry name" value="Tyrosine_recombinase_XerCD"/>
</dbReference>
<organism evidence="6 7">
    <name type="scientific">Paenisporosarcina cavernae</name>
    <dbReference type="NCBI Taxonomy" id="2320858"/>
    <lineage>
        <taxon>Bacteria</taxon>
        <taxon>Bacillati</taxon>
        <taxon>Bacillota</taxon>
        <taxon>Bacilli</taxon>
        <taxon>Bacillales</taxon>
        <taxon>Caryophanaceae</taxon>
        <taxon>Paenisporosarcina</taxon>
    </lineage>
</organism>
<dbReference type="SUPFAM" id="SSF56349">
    <property type="entry name" value="DNA breaking-rejoining enzymes"/>
    <property type="match status" value="1"/>
</dbReference>
<feature type="domain" description="Tyr recombinase" evidence="5">
    <location>
        <begin position="163"/>
        <end position="370"/>
    </location>
</feature>
<keyword evidence="7" id="KW-1185">Reference proteome</keyword>
<evidence type="ECO:0000313" key="7">
    <source>
        <dbReference type="Proteomes" id="UP000265725"/>
    </source>
</evidence>
<dbReference type="PANTHER" id="PTHR30349">
    <property type="entry name" value="PHAGE INTEGRASE-RELATED"/>
    <property type="match status" value="1"/>
</dbReference>
<dbReference type="Proteomes" id="UP000265725">
    <property type="component" value="Chromosome"/>
</dbReference>
<dbReference type="InterPro" id="IPR013762">
    <property type="entry name" value="Integrase-like_cat_sf"/>
</dbReference>
<proteinExistence type="inferred from homology"/>
<dbReference type="PROSITE" id="PS51898">
    <property type="entry name" value="TYR_RECOMBINASE"/>
    <property type="match status" value="1"/>
</dbReference>
<keyword evidence="3" id="KW-0238">DNA-binding</keyword>
<accession>A0A385YSN2</accession>
<gene>
    <name evidence="6" type="ORF">D3873_01930</name>
</gene>
<dbReference type="Gene3D" id="1.10.150.130">
    <property type="match status" value="1"/>
</dbReference>
<dbReference type="PANTHER" id="PTHR30349:SF64">
    <property type="entry name" value="PROPHAGE INTEGRASE INTD-RELATED"/>
    <property type="match status" value="1"/>
</dbReference>
<dbReference type="InterPro" id="IPR011010">
    <property type="entry name" value="DNA_brk_join_enz"/>
</dbReference>
<dbReference type="KEGG" id="paek:D3873_01930"/>
<evidence type="ECO:0000256" key="4">
    <source>
        <dbReference type="ARBA" id="ARBA00023172"/>
    </source>
</evidence>
<dbReference type="AlphaFoldDB" id="A0A385YSN2"/>
<dbReference type="EMBL" id="CP032418">
    <property type="protein sequence ID" value="AYC28688.1"/>
    <property type="molecule type" value="Genomic_DNA"/>
</dbReference>
<evidence type="ECO:0000256" key="3">
    <source>
        <dbReference type="ARBA" id="ARBA00023125"/>
    </source>
</evidence>
<dbReference type="GO" id="GO:0015074">
    <property type="term" value="P:DNA integration"/>
    <property type="evidence" value="ECO:0007669"/>
    <property type="project" value="UniProtKB-KW"/>
</dbReference>
<comment type="similarity">
    <text evidence="1">Belongs to the 'phage' integrase family.</text>
</comment>
<dbReference type="Pfam" id="PF14659">
    <property type="entry name" value="Phage_int_SAM_3"/>
    <property type="match status" value="1"/>
</dbReference>
<dbReference type="GO" id="GO:0006310">
    <property type="term" value="P:DNA recombination"/>
    <property type="evidence" value="ECO:0007669"/>
    <property type="project" value="UniProtKB-KW"/>
</dbReference>
<dbReference type="Pfam" id="PF00589">
    <property type="entry name" value="Phage_integrase"/>
    <property type="match status" value="1"/>
</dbReference>
<dbReference type="InterPro" id="IPR004107">
    <property type="entry name" value="Integrase_SAM-like_N"/>
</dbReference>
<keyword evidence="2" id="KW-0229">DNA integration</keyword>